<protein>
    <submittedName>
        <fullName evidence="3">Transposase family protein</fullName>
    </submittedName>
</protein>
<sequence length="436" mass="51603">MITRKEKREQEKNVNYFLEFQKICHHFFKGFTNRLRKVKDPRHQSYVTYDSDLMLWMMILKNVCQFTSMRSLSNGLNREECIDNLQKMLATQELHELPHYDTINDFLSRLDPKELENIRIGLIRELLKKRCFEAERIEGKYWGIIIDGTGLFHFNKKHCAHCLKREHTHKKTGETWTDYQHHVLEAKLVVGDMVLSIDSEFIENEHEDVTKQDCERRAFERLSTRLKATFKRLPICILADSLYACESVFQRCEANRWKYMFRFKAGSIPSVAQEFEALKALKYRGQSATTYWVNDIAYQERKLNALEATVQEKEKTHTFLFLTNLPITEKKAEVLVAVGRRRWKIENQGFNRQKHVQYAIQHVNSQNHQAMKNHYLLTQIADILMQLYEKGSKLLRTQKKTAKEISSALLEAIRTRRLTEEDMASLVKPMQVRFTG</sequence>
<dbReference type="GO" id="GO:0003677">
    <property type="term" value="F:DNA binding"/>
    <property type="evidence" value="ECO:0007669"/>
    <property type="project" value="InterPro"/>
</dbReference>
<evidence type="ECO:0000259" key="2">
    <source>
        <dbReference type="Pfam" id="PF13808"/>
    </source>
</evidence>
<feature type="domain" description="Transposase IS4-like" evidence="1">
    <location>
        <begin position="210"/>
        <end position="377"/>
    </location>
</feature>
<proteinExistence type="predicted"/>
<dbReference type="Pfam" id="PF01609">
    <property type="entry name" value="DDE_Tnp_1"/>
    <property type="match status" value="1"/>
</dbReference>
<dbReference type="InterPro" id="IPR002559">
    <property type="entry name" value="Transposase_11"/>
</dbReference>
<dbReference type="EMBL" id="CP159510">
    <property type="protein sequence ID" value="XCJ17783.1"/>
    <property type="molecule type" value="Genomic_DNA"/>
</dbReference>
<dbReference type="GO" id="GO:0006313">
    <property type="term" value="P:DNA transposition"/>
    <property type="evidence" value="ECO:0007669"/>
    <property type="project" value="InterPro"/>
</dbReference>
<reference evidence="3" key="1">
    <citation type="submission" date="2024-06" db="EMBL/GenBank/DDBJ databases">
        <authorList>
            <person name="Fan A."/>
            <person name="Zhang F.Y."/>
            <person name="Zhang L."/>
        </authorList>
    </citation>
    <scope>NUCLEOTIDE SEQUENCE</scope>
    <source>
        <strain evidence="3">Y61</strain>
    </source>
</reference>
<name>A0AAU8IDQ5_9BACL</name>
<accession>A0AAU8IDQ5</accession>
<dbReference type="EMBL" id="CP159510">
    <property type="protein sequence ID" value="XCJ16320.1"/>
    <property type="molecule type" value="Genomic_DNA"/>
</dbReference>
<evidence type="ECO:0000313" key="6">
    <source>
        <dbReference type="EMBL" id="XCJ17783.1"/>
    </source>
</evidence>
<evidence type="ECO:0000259" key="1">
    <source>
        <dbReference type="Pfam" id="PF01609"/>
    </source>
</evidence>
<dbReference type="EMBL" id="CP159510">
    <property type="protein sequence ID" value="XCJ17471.1"/>
    <property type="molecule type" value="Genomic_DNA"/>
</dbReference>
<evidence type="ECO:0000313" key="4">
    <source>
        <dbReference type="EMBL" id="XCJ16320.1"/>
    </source>
</evidence>
<dbReference type="InterPro" id="IPR012337">
    <property type="entry name" value="RNaseH-like_sf"/>
</dbReference>
<dbReference type="EMBL" id="CP159510">
    <property type="protein sequence ID" value="XCJ16099.1"/>
    <property type="molecule type" value="Genomic_DNA"/>
</dbReference>
<gene>
    <name evidence="5" type="ORF">ABNN70_02795</name>
    <name evidence="6" type="ORF">ABNN70_04690</name>
    <name evidence="3" type="ORF">ABNN70_10395</name>
    <name evidence="4" type="ORF">ABNN70_11620</name>
</gene>
<organism evidence="3">
    <name type="scientific">Sporolactobacillus sp. Y61</name>
    <dbReference type="NCBI Taxonomy" id="3160863"/>
    <lineage>
        <taxon>Bacteria</taxon>
        <taxon>Bacillati</taxon>
        <taxon>Bacillota</taxon>
        <taxon>Bacilli</taxon>
        <taxon>Bacillales</taxon>
        <taxon>Sporolactobacillaceae</taxon>
        <taxon>Sporolactobacillus</taxon>
    </lineage>
</organism>
<dbReference type="SUPFAM" id="SSF53098">
    <property type="entry name" value="Ribonuclease H-like"/>
    <property type="match status" value="1"/>
</dbReference>
<dbReference type="Pfam" id="PF13808">
    <property type="entry name" value="DDE_Tnp_1_assoc"/>
    <property type="match status" value="1"/>
</dbReference>
<feature type="domain" description="H repeat-associated protein N-terminal" evidence="2">
    <location>
        <begin position="33"/>
        <end position="118"/>
    </location>
</feature>
<dbReference type="RefSeq" id="WP_353947737.1">
    <property type="nucleotide sequence ID" value="NZ_CP159510.1"/>
</dbReference>
<evidence type="ECO:0000313" key="3">
    <source>
        <dbReference type="EMBL" id="XCJ16099.1"/>
    </source>
</evidence>
<dbReference type="InterPro" id="IPR032806">
    <property type="entry name" value="YbfD_N"/>
</dbReference>
<dbReference type="GO" id="GO:0004803">
    <property type="term" value="F:transposase activity"/>
    <property type="evidence" value="ECO:0007669"/>
    <property type="project" value="InterPro"/>
</dbReference>
<dbReference type="AlphaFoldDB" id="A0AAU8IDQ5"/>
<evidence type="ECO:0000313" key="5">
    <source>
        <dbReference type="EMBL" id="XCJ17471.1"/>
    </source>
</evidence>